<dbReference type="AlphaFoldDB" id="A0A3M7SKQ4"/>
<evidence type="ECO:0000313" key="2">
    <source>
        <dbReference type="Proteomes" id="UP000276133"/>
    </source>
</evidence>
<gene>
    <name evidence="1" type="ORF">BpHYR1_015851</name>
</gene>
<proteinExistence type="predicted"/>
<reference evidence="1 2" key="1">
    <citation type="journal article" date="2018" name="Sci. Rep.">
        <title>Genomic signatures of local adaptation to the degree of environmental predictability in rotifers.</title>
        <authorList>
            <person name="Franch-Gras L."/>
            <person name="Hahn C."/>
            <person name="Garcia-Roger E.M."/>
            <person name="Carmona M.J."/>
            <person name="Serra M."/>
            <person name="Gomez A."/>
        </authorList>
    </citation>
    <scope>NUCLEOTIDE SEQUENCE [LARGE SCALE GENOMIC DNA]</scope>
    <source>
        <strain evidence="1">HYR1</strain>
    </source>
</reference>
<keyword evidence="2" id="KW-1185">Reference proteome</keyword>
<comment type="caution">
    <text evidence="1">The sequence shown here is derived from an EMBL/GenBank/DDBJ whole genome shotgun (WGS) entry which is preliminary data.</text>
</comment>
<organism evidence="1 2">
    <name type="scientific">Brachionus plicatilis</name>
    <name type="common">Marine rotifer</name>
    <name type="synonym">Brachionus muelleri</name>
    <dbReference type="NCBI Taxonomy" id="10195"/>
    <lineage>
        <taxon>Eukaryota</taxon>
        <taxon>Metazoa</taxon>
        <taxon>Spiralia</taxon>
        <taxon>Gnathifera</taxon>
        <taxon>Rotifera</taxon>
        <taxon>Eurotatoria</taxon>
        <taxon>Monogononta</taxon>
        <taxon>Pseudotrocha</taxon>
        <taxon>Ploima</taxon>
        <taxon>Brachionidae</taxon>
        <taxon>Brachionus</taxon>
    </lineage>
</organism>
<evidence type="ECO:0000313" key="1">
    <source>
        <dbReference type="EMBL" id="RNA36220.1"/>
    </source>
</evidence>
<accession>A0A3M7SKQ4</accession>
<dbReference type="EMBL" id="REGN01001211">
    <property type="protein sequence ID" value="RNA36220.1"/>
    <property type="molecule type" value="Genomic_DNA"/>
</dbReference>
<protein>
    <submittedName>
        <fullName evidence="1">Uncharacterized protein</fullName>
    </submittedName>
</protein>
<sequence length="80" mass="9254">MFISESGIPNFCEGDTMLDIDNEGVEPLKNVVQLNFFQKLCWETYRQELLDDFLDYFCFVQGLKGWFEDYAPGVPSTNNA</sequence>
<dbReference type="Proteomes" id="UP000276133">
    <property type="component" value="Unassembled WGS sequence"/>
</dbReference>
<name>A0A3M7SKQ4_BRAPC</name>